<sequence>MSRAKEDHGLSHSNARSRRRGRRLRASADLPRLGGPARRLSAAIVADPPAANTPNTLCAVAALRCGCAGRRKTRRRGARELRRSNPLRETAKILELAVSPAGAISLA</sequence>
<organism evidence="2 3">
    <name type="scientific">Coccidioides immitis RMSCC 2394</name>
    <dbReference type="NCBI Taxonomy" id="404692"/>
    <lineage>
        <taxon>Eukaryota</taxon>
        <taxon>Fungi</taxon>
        <taxon>Dikarya</taxon>
        <taxon>Ascomycota</taxon>
        <taxon>Pezizomycotina</taxon>
        <taxon>Eurotiomycetes</taxon>
        <taxon>Eurotiomycetidae</taxon>
        <taxon>Onygenales</taxon>
        <taxon>Onygenaceae</taxon>
        <taxon>Coccidioides</taxon>
    </lineage>
</organism>
<feature type="compositionally biased region" description="Basic residues" evidence="1">
    <location>
        <begin position="15"/>
        <end position="25"/>
    </location>
</feature>
<name>A0A0J6Y7Y5_COCIT</name>
<feature type="compositionally biased region" description="Basic and acidic residues" evidence="1">
    <location>
        <begin position="1"/>
        <end position="10"/>
    </location>
</feature>
<accession>A0A0J6Y7Y5</accession>
<feature type="region of interest" description="Disordered" evidence="1">
    <location>
        <begin position="1"/>
        <end position="34"/>
    </location>
</feature>
<dbReference type="EMBL" id="DS028094">
    <property type="protein sequence ID" value="KMP03865.1"/>
    <property type="molecule type" value="Genomic_DNA"/>
</dbReference>
<reference evidence="3" key="1">
    <citation type="journal article" date="2010" name="Genome Res.">
        <title>Population genomic sequencing of Coccidioides fungi reveals recent hybridization and transposon control.</title>
        <authorList>
            <person name="Neafsey D.E."/>
            <person name="Barker B.M."/>
            <person name="Sharpton T.J."/>
            <person name="Stajich J.E."/>
            <person name="Park D.J."/>
            <person name="Whiston E."/>
            <person name="Hung C.-Y."/>
            <person name="McMahan C."/>
            <person name="White J."/>
            <person name="Sykes S."/>
            <person name="Heiman D."/>
            <person name="Young S."/>
            <person name="Zeng Q."/>
            <person name="Abouelleil A."/>
            <person name="Aftuck L."/>
            <person name="Bessette D."/>
            <person name="Brown A."/>
            <person name="FitzGerald M."/>
            <person name="Lui A."/>
            <person name="Macdonald J.P."/>
            <person name="Priest M."/>
            <person name="Orbach M.J."/>
            <person name="Galgiani J.N."/>
            <person name="Kirkland T.N."/>
            <person name="Cole G.T."/>
            <person name="Birren B.W."/>
            <person name="Henn M.R."/>
            <person name="Taylor J.W."/>
            <person name="Rounsley S.D."/>
        </authorList>
    </citation>
    <scope>NUCLEOTIDE SEQUENCE [LARGE SCALE GENOMIC DNA]</scope>
    <source>
        <strain evidence="3">RMSCC 2394</strain>
    </source>
</reference>
<protein>
    <submittedName>
        <fullName evidence="2">Uncharacterized protein</fullName>
    </submittedName>
</protein>
<evidence type="ECO:0000256" key="1">
    <source>
        <dbReference type="SAM" id="MobiDB-lite"/>
    </source>
</evidence>
<dbReference type="AlphaFoldDB" id="A0A0J6Y7Y5"/>
<evidence type="ECO:0000313" key="2">
    <source>
        <dbReference type="EMBL" id="KMP03865.1"/>
    </source>
</evidence>
<evidence type="ECO:0000313" key="3">
    <source>
        <dbReference type="Proteomes" id="UP000054565"/>
    </source>
</evidence>
<proteinExistence type="predicted"/>
<dbReference type="Proteomes" id="UP000054565">
    <property type="component" value="Unassembled WGS sequence"/>
</dbReference>
<gene>
    <name evidence="2" type="ORF">CIRG_03556</name>
</gene>